<name>W1VP52_9ACTO</name>
<sequence length="67" mass="6960">PAITAGGGAVYGLGVWAGFHLGLLPALGTVPAATEQPWQEHMSEAAGHVVWAWSIEAVRRALAPTTR</sequence>
<organism evidence="1 2">
    <name type="scientific">Actinomyces urogenitalis DORA_12</name>
    <dbReference type="NCBI Taxonomy" id="1403939"/>
    <lineage>
        <taxon>Bacteria</taxon>
        <taxon>Bacillati</taxon>
        <taxon>Actinomycetota</taxon>
        <taxon>Actinomycetes</taxon>
        <taxon>Actinomycetales</taxon>
        <taxon>Actinomycetaceae</taxon>
        <taxon>Actinomyces</taxon>
    </lineage>
</organism>
<dbReference type="AlphaFoldDB" id="W1VP52"/>
<evidence type="ECO:0000313" key="1">
    <source>
        <dbReference type="EMBL" id="ETJ06600.1"/>
    </source>
</evidence>
<proteinExistence type="predicted"/>
<feature type="non-terminal residue" evidence="1">
    <location>
        <position position="1"/>
    </location>
</feature>
<protein>
    <submittedName>
        <fullName evidence="1">Integral membrane protein</fullName>
    </submittedName>
</protein>
<dbReference type="InterPro" id="IPR009898">
    <property type="entry name" value="DUF1440"/>
</dbReference>
<dbReference type="EMBL" id="AZLV01000255">
    <property type="protein sequence ID" value="ETJ06600.1"/>
    <property type="molecule type" value="Genomic_DNA"/>
</dbReference>
<comment type="caution">
    <text evidence="1">The sequence shown here is derived from an EMBL/GenBank/DDBJ whole genome shotgun (WGS) entry which is preliminary data.</text>
</comment>
<evidence type="ECO:0000313" key="2">
    <source>
        <dbReference type="Proteomes" id="UP000018852"/>
    </source>
</evidence>
<dbReference type="Pfam" id="PF07274">
    <property type="entry name" value="DUF1440"/>
    <property type="match status" value="1"/>
</dbReference>
<dbReference type="Proteomes" id="UP000018852">
    <property type="component" value="Unassembled WGS sequence"/>
</dbReference>
<accession>W1VP52</accession>
<gene>
    <name evidence="1" type="ORF">Q605_AUC00255G0001</name>
</gene>
<reference evidence="1 2" key="1">
    <citation type="submission" date="2013-12" db="EMBL/GenBank/DDBJ databases">
        <title>A Varibaculum cambriense genome reconstructed from a premature infant gut community with otherwise low bacterial novelty that shifts toward anaerobic metabolism during the third week of life.</title>
        <authorList>
            <person name="Brown C.T."/>
            <person name="Sharon I."/>
            <person name="Thomas B.C."/>
            <person name="Castelle C.J."/>
            <person name="Morowitz M.J."/>
            <person name="Banfield J.F."/>
        </authorList>
    </citation>
    <scope>NUCLEOTIDE SEQUENCE [LARGE SCALE GENOMIC DNA]</scope>
    <source>
        <strain evidence="2">DORA_12</strain>
    </source>
</reference>
<dbReference type="PATRIC" id="fig|1403939.3.peg.335"/>